<dbReference type="SUPFAM" id="SSF53850">
    <property type="entry name" value="Periplasmic binding protein-like II"/>
    <property type="match status" value="1"/>
</dbReference>
<organism evidence="1 2">
    <name type="scientific">Chania multitudinisentens RB-25</name>
    <dbReference type="NCBI Taxonomy" id="1441930"/>
    <lineage>
        <taxon>Bacteria</taxon>
        <taxon>Pseudomonadati</taxon>
        <taxon>Pseudomonadota</taxon>
        <taxon>Gammaproteobacteria</taxon>
        <taxon>Enterobacterales</taxon>
        <taxon>Yersiniaceae</taxon>
        <taxon>Chania</taxon>
    </lineage>
</organism>
<protein>
    <submittedName>
        <fullName evidence="1">Bacilysin biosynthesis protein BacA</fullName>
    </submittedName>
</protein>
<dbReference type="RefSeq" id="WP_024911642.1">
    <property type="nucleotide sequence ID" value="NZ_CP007044.2"/>
</dbReference>
<dbReference type="EMBL" id="CP007044">
    <property type="protein sequence ID" value="AHG21711.1"/>
    <property type="molecule type" value="Genomic_DNA"/>
</dbReference>
<reference evidence="1 2" key="1">
    <citation type="submission" date="2014-01" db="EMBL/GenBank/DDBJ databases">
        <title>Isolation of Serratia multitudinisentens RB-25 from Ex-Landfill site.</title>
        <authorList>
            <person name="Robson E.H.J."/>
        </authorList>
    </citation>
    <scope>NUCLEOTIDE SEQUENCE [LARGE SCALE GENOMIC DNA]</scope>
    <source>
        <strain evidence="1 2">RB-25</strain>
    </source>
</reference>
<sequence length="192" mass="21603">MSHYFMDMGLGCALDFPVHTLGPTGTSSEYASQFFHDWMDKHYAKSRHEIFLNESYEKARKKIRDKNGLLIVANAYPKINDFYMDTSLKLLAAFVCDTPLYGLVTKSELPDRRLYIASHPAPTPLINELLPKGLQIEQIVEMPSTSAAAQAVSSGEVDLALTTEIAARLYKLNFISKTRPIHMLWSVFASNI</sequence>
<dbReference type="KEGG" id="sfo:Z042_20430"/>
<dbReference type="AlphaFoldDB" id="W0LD96"/>
<dbReference type="PATRIC" id="fig|1441930.4.peg.4030"/>
<evidence type="ECO:0000313" key="1">
    <source>
        <dbReference type="EMBL" id="AHG21711.1"/>
    </source>
</evidence>
<accession>W0LD96</accession>
<dbReference type="HOGENOM" id="CLU_109848_1_0_6"/>
<dbReference type="Proteomes" id="UP000019030">
    <property type="component" value="Chromosome"/>
</dbReference>
<gene>
    <name evidence="1" type="ORF">Z042_20430</name>
</gene>
<keyword evidence="2" id="KW-1185">Reference proteome</keyword>
<proteinExistence type="predicted"/>
<dbReference type="eggNOG" id="COG0077">
    <property type="taxonomic scope" value="Bacteria"/>
</dbReference>
<evidence type="ECO:0000313" key="2">
    <source>
        <dbReference type="Proteomes" id="UP000019030"/>
    </source>
</evidence>
<name>W0LD96_9GAMM</name>
<dbReference type="OrthoDB" id="490158at2"/>
<dbReference type="STRING" id="1441930.Z042_20430"/>
<reference evidence="1 2" key="2">
    <citation type="submission" date="2015-03" db="EMBL/GenBank/DDBJ databases">
        <authorList>
            <person name="Chan K.-G."/>
        </authorList>
    </citation>
    <scope>NUCLEOTIDE SEQUENCE [LARGE SCALE GENOMIC DNA]</scope>
    <source>
        <strain evidence="1 2">RB-25</strain>
    </source>
</reference>